<dbReference type="EMBL" id="BMWW01000012">
    <property type="protein sequence ID" value="GGZ08539.1"/>
    <property type="molecule type" value="Genomic_DNA"/>
</dbReference>
<evidence type="ECO:0000256" key="9">
    <source>
        <dbReference type="RuleBase" id="RU004391"/>
    </source>
</evidence>
<comment type="pathway">
    <text evidence="1 8 9">Sulfur metabolism; glutathione biosynthesis; glutathione from L-cysteine and L-glutamate: step 1/2.</text>
</comment>
<dbReference type="RefSeq" id="WP_134385855.1">
    <property type="nucleotide sequence ID" value="NZ_BMWW01000012.1"/>
</dbReference>
<dbReference type="EMBL" id="CP038026">
    <property type="protein sequence ID" value="QBQ37406.1"/>
    <property type="molecule type" value="Genomic_DNA"/>
</dbReference>
<dbReference type="GO" id="GO:0006750">
    <property type="term" value="P:glutathione biosynthetic process"/>
    <property type="evidence" value="ECO:0007669"/>
    <property type="project" value="UniProtKB-UniRule"/>
</dbReference>
<dbReference type="InterPro" id="IPR006334">
    <property type="entry name" value="Glut_cys_ligase"/>
</dbReference>
<evidence type="ECO:0000256" key="2">
    <source>
        <dbReference type="ARBA" id="ARBA00008772"/>
    </source>
</evidence>
<name>A0A4P7BF85_9BURK</name>
<dbReference type="GO" id="GO:0004357">
    <property type="term" value="F:glutamate-cysteine ligase activity"/>
    <property type="evidence" value="ECO:0007669"/>
    <property type="project" value="UniProtKB-UniRule"/>
</dbReference>
<reference evidence="11" key="3">
    <citation type="submission" date="2022-12" db="EMBL/GenBank/DDBJ databases">
        <authorList>
            <person name="Sun Q."/>
            <person name="Kim S."/>
        </authorList>
    </citation>
    <scope>NUCLEOTIDE SEQUENCE</scope>
    <source>
        <strain evidence="11">KCTC 12344</strain>
    </source>
</reference>
<evidence type="ECO:0000256" key="5">
    <source>
        <dbReference type="ARBA" id="ARBA00022741"/>
    </source>
</evidence>
<dbReference type="Proteomes" id="UP000619512">
    <property type="component" value="Unassembled WGS sequence"/>
</dbReference>
<dbReference type="NCBIfam" id="TIGR01434">
    <property type="entry name" value="glu_cys_ligase"/>
    <property type="match status" value="1"/>
</dbReference>
<dbReference type="GO" id="GO:0046872">
    <property type="term" value="F:metal ion binding"/>
    <property type="evidence" value="ECO:0007669"/>
    <property type="project" value="TreeGrafter"/>
</dbReference>
<feature type="domain" description="Glutamate--cysteine ligase" evidence="10">
    <location>
        <begin position="10"/>
        <end position="381"/>
    </location>
</feature>
<dbReference type="InterPro" id="IPR014746">
    <property type="entry name" value="Gln_synth/guanido_kin_cat_dom"/>
</dbReference>
<dbReference type="InterPro" id="IPR007370">
    <property type="entry name" value="Glu_cys_ligase"/>
</dbReference>
<protein>
    <recommendedName>
        <fullName evidence="8">Glutamate--cysteine ligase</fullName>
        <ecNumber evidence="8">6.3.2.2</ecNumber>
    </recommendedName>
    <alternativeName>
        <fullName evidence="8">Gamma-ECS</fullName>
        <shortName evidence="8">GCS</shortName>
    </alternativeName>
    <alternativeName>
        <fullName evidence="8">Gamma-glutamylcysteine synthetase</fullName>
    </alternativeName>
</protein>
<dbReference type="SUPFAM" id="SSF55931">
    <property type="entry name" value="Glutamine synthetase/guanido kinase"/>
    <property type="match status" value="1"/>
</dbReference>
<comment type="catalytic activity">
    <reaction evidence="7 8 9">
        <text>L-cysteine + L-glutamate + ATP = gamma-L-glutamyl-L-cysteine + ADP + phosphate + H(+)</text>
        <dbReference type="Rhea" id="RHEA:13285"/>
        <dbReference type="ChEBI" id="CHEBI:15378"/>
        <dbReference type="ChEBI" id="CHEBI:29985"/>
        <dbReference type="ChEBI" id="CHEBI:30616"/>
        <dbReference type="ChEBI" id="CHEBI:35235"/>
        <dbReference type="ChEBI" id="CHEBI:43474"/>
        <dbReference type="ChEBI" id="CHEBI:58173"/>
        <dbReference type="ChEBI" id="CHEBI:456216"/>
        <dbReference type="EC" id="6.3.2.2"/>
    </reaction>
</comment>
<organism evidence="11 14">
    <name type="scientific">Pseudoduganella plicata</name>
    <dbReference type="NCBI Taxonomy" id="321984"/>
    <lineage>
        <taxon>Bacteria</taxon>
        <taxon>Pseudomonadati</taxon>
        <taxon>Pseudomonadota</taxon>
        <taxon>Betaproteobacteria</taxon>
        <taxon>Burkholderiales</taxon>
        <taxon>Oxalobacteraceae</taxon>
        <taxon>Telluria group</taxon>
        <taxon>Pseudoduganella</taxon>
    </lineage>
</organism>
<accession>A0A4P7BF85</accession>
<evidence type="ECO:0000259" key="10">
    <source>
        <dbReference type="Pfam" id="PF04262"/>
    </source>
</evidence>
<dbReference type="GO" id="GO:0005524">
    <property type="term" value="F:ATP binding"/>
    <property type="evidence" value="ECO:0007669"/>
    <property type="project" value="UniProtKB-KW"/>
</dbReference>
<reference evidence="12 13" key="2">
    <citation type="submission" date="2019-03" db="EMBL/GenBank/DDBJ databases">
        <title>Draft Genome Sequences of Six Type Strains of the Genus Massilia.</title>
        <authorList>
            <person name="Miess H."/>
            <person name="Frediansyhah A."/>
            <person name="Gross H."/>
        </authorList>
    </citation>
    <scope>NUCLEOTIDE SEQUENCE [LARGE SCALE GENOMIC DNA]</scope>
    <source>
        <strain evidence="12 13">DSM 17505</strain>
    </source>
</reference>
<dbReference type="AlphaFoldDB" id="A0A4P7BF85"/>
<comment type="similarity">
    <text evidence="2 8">Belongs to the glutamate--cysteine ligase type 1 family. Type 1 subfamily.</text>
</comment>
<keyword evidence="13" id="KW-1185">Reference proteome</keyword>
<dbReference type="EC" id="6.3.2.2" evidence="8"/>
<evidence type="ECO:0000313" key="12">
    <source>
        <dbReference type="EMBL" id="QBQ37406.1"/>
    </source>
</evidence>
<sequence length="530" mass="59253">MSSLLTRRLALLAGEPHRNVLRGGLRGIERETLRVQPNGNLAHTPHPAGWGSALTHAEITTDYAETLAEFITPAEADIGTTLEKLDGIHRFAYSKLGDELLWSQSMPCQLPAEEDIEIAWYGKSNLGMLKHVYRRGLALRYGKAMQCIAGIHYNYSLDEKLWRILAEDEGAGQKSPVAYQSEAYLATIRNFRRHSWLLMYLFGASPALNSSFLRGRPHQLETLSADTLYLPYATSLRMSDLGYQNDAQSGLSPHENSLDSYVATLTRAVNQPYEPYQKIGTRDANGEWQQLSTNVLQIENEYYSTIRPKRVIRTGERPIQALCSRGVQYIEVRCMDVDPFEPVGISEQAGRFLDAFLLFCALEESPPITETCGEILARNFARTVKEGRRPGLTLTRDGKEVTLQEWGRDLVERIRPAAELLDSLRGDSAHATSLAAQAGKLADPERTPSAAVMRELLANGKSFADFGLRQSEKHAAYFRSHPPSAEQAAYFDAMARQSLAEQAEIERAQTGNFDDYVAAYRNSNLCHDHP</sequence>
<dbReference type="GO" id="GO:0005829">
    <property type="term" value="C:cytosol"/>
    <property type="evidence" value="ECO:0007669"/>
    <property type="project" value="TreeGrafter"/>
</dbReference>
<dbReference type="Pfam" id="PF04262">
    <property type="entry name" value="Glu_cys_ligase"/>
    <property type="match status" value="1"/>
</dbReference>
<dbReference type="PANTHER" id="PTHR38761">
    <property type="entry name" value="GLUTAMATE--CYSTEINE LIGASE"/>
    <property type="match status" value="1"/>
</dbReference>
<evidence type="ECO:0000256" key="4">
    <source>
        <dbReference type="ARBA" id="ARBA00022684"/>
    </source>
</evidence>
<keyword evidence="6 8" id="KW-0067">ATP-binding</keyword>
<evidence type="ECO:0000256" key="6">
    <source>
        <dbReference type="ARBA" id="ARBA00022840"/>
    </source>
</evidence>
<evidence type="ECO:0000313" key="14">
    <source>
        <dbReference type="Proteomes" id="UP000619512"/>
    </source>
</evidence>
<evidence type="ECO:0000313" key="13">
    <source>
        <dbReference type="Proteomes" id="UP000294359"/>
    </source>
</evidence>
<dbReference type="PANTHER" id="PTHR38761:SF1">
    <property type="entry name" value="GLUTAMATE--CYSTEINE LIGASE"/>
    <property type="match status" value="1"/>
</dbReference>
<evidence type="ECO:0000256" key="3">
    <source>
        <dbReference type="ARBA" id="ARBA00022598"/>
    </source>
</evidence>
<reference evidence="11" key="1">
    <citation type="journal article" date="2014" name="Int. J. Syst. Evol. Microbiol.">
        <title>Complete genome sequence of Corynebacterium casei LMG S-19264T (=DSM 44701T), isolated from a smear-ripened cheese.</title>
        <authorList>
            <consortium name="US DOE Joint Genome Institute (JGI-PGF)"/>
            <person name="Walter F."/>
            <person name="Albersmeier A."/>
            <person name="Kalinowski J."/>
            <person name="Ruckert C."/>
        </authorList>
    </citation>
    <scope>NUCLEOTIDE SEQUENCE</scope>
    <source>
        <strain evidence="11">KCTC 12344</strain>
    </source>
</reference>
<keyword evidence="4 8" id="KW-0317">Glutathione biosynthesis</keyword>
<evidence type="ECO:0000256" key="1">
    <source>
        <dbReference type="ARBA" id="ARBA00005006"/>
    </source>
</evidence>
<evidence type="ECO:0000256" key="8">
    <source>
        <dbReference type="HAMAP-Rule" id="MF_00578"/>
    </source>
</evidence>
<keyword evidence="5 8" id="KW-0547">Nucleotide-binding</keyword>
<keyword evidence="3 8" id="KW-0436">Ligase</keyword>
<dbReference type="OrthoDB" id="9803907at2"/>
<proteinExistence type="inferred from homology"/>
<gene>
    <name evidence="8 11" type="primary">gshA</name>
    <name evidence="12" type="ORF">E1742_15465</name>
    <name evidence="11" type="ORF">GCM10007388_47480</name>
</gene>
<evidence type="ECO:0000313" key="11">
    <source>
        <dbReference type="EMBL" id="GGZ08539.1"/>
    </source>
</evidence>
<dbReference type="HAMAP" id="MF_00578">
    <property type="entry name" value="Glu_cys_ligase"/>
    <property type="match status" value="1"/>
</dbReference>
<dbReference type="Gene3D" id="3.30.590.20">
    <property type="match status" value="1"/>
</dbReference>
<dbReference type="Proteomes" id="UP000294359">
    <property type="component" value="Chromosome"/>
</dbReference>
<evidence type="ECO:0000256" key="7">
    <source>
        <dbReference type="ARBA" id="ARBA00048819"/>
    </source>
</evidence>